<dbReference type="PANTHER" id="PTHR15286">
    <property type="entry name" value="RAS-ASSOCIATING DOMAIN CONTAINING PROTEIN"/>
    <property type="match status" value="1"/>
</dbReference>
<dbReference type="Proteomes" id="UP000015102">
    <property type="component" value="Unassembled WGS sequence"/>
</dbReference>
<dbReference type="HOGENOM" id="CLU_2078923_0_0_1"/>
<dbReference type="STRING" id="36166.T1GCG7"/>
<keyword evidence="3" id="KW-1185">Reference proteome</keyword>
<organism evidence="2 3">
    <name type="scientific">Megaselia scalaris</name>
    <name type="common">Humpbacked fly</name>
    <name type="synonym">Phora scalaris</name>
    <dbReference type="NCBI Taxonomy" id="36166"/>
    <lineage>
        <taxon>Eukaryota</taxon>
        <taxon>Metazoa</taxon>
        <taxon>Ecdysozoa</taxon>
        <taxon>Arthropoda</taxon>
        <taxon>Hexapoda</taxon>
        <taxon>Insecta</taxon>
        <taxon>Pterygota</taxon>
        <taxon>Neoptera</taxon>
        <taxon>Endopterygota</taxon>
        <taxon>Diptera</taxon>
        <taxon>Brachycera</taxon>
        <taxon>Muscomorpha</taxon>
        <taxon>Platypezoidea</taxon>
        <taxon>Phoridae</taxon>
        <taxon>Megaseliini</taxon>
        <taxon>Megaselia</taxon>
    </lineage>
</organism>
<dbReference type="EnsemblMetazoa" id="MESCA000979-RA">
    <property type="protein sequence ID" value="MESCA000979-PA"/>
    <property type="gene ID" value="MESCA000979"/>
</dbReference>
<evidence type="ECO:0000256" key="1">
    <source>
        <dbReference type="SAM" id="Coils"/>
    </source>
</evidence>
<feature type="coiled-coil region" evidence="1">
    <location>
        <begin position="17"/>
        <end position="51"/>
    </location>
</feature>
<dbReference type="InterPro" id="IPR033593">
    <property type="entry name" value="N-RASSF"/>
</dbReference>
<dbReference type="EMBL" id="CAQQ02057870">
    <property type="status" value="NOT_ANNOTATED_CDS"/>
    <property type="molecule type" value="Genomic_DNA"/>
</dbReference>
<dbReference type="PANTHER" id="PTHR15286:SF6">
    <property type="entry name" value="GH01133P"/>
    <property type="match status" value="1"/>
</dbReference>
<reference evidence="2" key="2">
    <citation type="submission" date="2015-06" db="UniProtKB">
        <authorList>
            <consortium name="EnsemblMetazoa"/>
        </authorList>
    </citation>
    <scope>IDENTIFICATION</scope>
</reference>
<evidence type="ECO:0000313" key="3">
    <source>
        <dbReference type="Proteomes" id="UP000015102"/>
    </source>
</evidence>
<name>T1GCG7_MEGSC</name>
<keyword evidence="1" id="KW-0175">Coiled coil</keyword>
<evidence type="ECO:0000313" key="2">
    <source>
        <dbReference type="EnsemblMetazoa" id="MESCA000979-PA"/>
    </source>
</evidence>
<protein>
    <submittedName>
        <fullName evidence="2">Uncharacterized protein</fullName>
    </submittedName>
</protein>
<proteinExistence type="predicted"/>
<dbReference type="AlphaFoldDB" id="T1GCG7"/>
<reference evidence="3" key="1">
    <citation type="submission" date="2013-02" db="EMBL/GenBank/DDBJ databases">
        <authorList>
            <person name="Hughes D."/>
        </authorList>
    </citation>
    <scope>NUCLEOTIDE SEQUENCE</scope>
    <source>
        <strain>Durham</strain>
        <strain evidence="3">NC isolate 2 -- Noor lab</strain>
    </source>
</reference>
<sequence>TKVDKLFRQGSEQLQSLQYVEEENELVKQQEKTLKSEITLLKSKLANCETELLQCKNKIRLLMDDVQMEQRALINRKKDNRQNIERDFLGEVDRIQMEIDEVIQNTEMSSKTTDSLKK</sequence>
<accession>T1GCG7</accession>